<feature type="transmembrane region" description="Helical" evidence="3">
    <location>
        <begin position="1225"/>
        <end position="1245"/>
    </location>
</feature>
<feature type="transmembrane region" description="Helical" evidence="3">
    <location>
        <begin position="840"/>
        <end position="857"/>
    </location>
</feature>
<feature type="transmembrane region" description="Helical" evidence="3">
    <location>
        <begin position="206"/>
        <end position="225"/>
    </location>
</feature>
<feature type="transmembrane region" description="Helical" evidence="3">
    <location>
        <begin position="265"/>
        <end position="285"/>
    </location>
</feature>
<feature type="transmembrane region" description="Helical" evidence="3">
    <location>
        <begin position="936"/>
        <end position="953"/>
    </location>
</feature>
<feature type="transmembrane region" description="Helical" evidence="3">
    <location>
        <begin position="547"/>
        <end position="567"/>
    </location>
</feature>
<feature type="region of interest" description="Disordered" evidence="2">
    <location>
        <begin position="112"/>
        <end position="138"/>
    </location>
</feature>
<feature type="transmembrane region" description="Helical" evidence="3">
    <location>
        <begin position="1500"/>
        <end position="1523"/>
    </location>
</feature>
<feature type="transmembrane region" description="Helical" evidence="3">
    <location>
        <begin position="988"/>
        <end position="1004"/>
    </location>
</feature>
<feature type="transmembrane region" description="Helical" evidence="3">
    <location>
        <begin position="1450"/>
        <end position="1469"/>
    </location>
</feature>
<feature type="transmembrane region" description="Helical" evidence="3">
    <location>
        <begin position="1037"/>
        <end position="1056"/>
    </location>
</feature>
<feature type="transmembrane region" description="Helical" evidence="3">
    <location>
        <begin position="240"/>
        <end position="258"/>
    </location>
</feature>
<feature type="transmembrane region" description="Helical" evidence="3">
    <location>
        <begin position="785"/>
        <end position="808"/>
    </location>
</feature>
<accession>A0A9X2GHB4</accession>
<gene>
    <name evidence="4" type="ORF">HD597_001138</name>
</gene>
<keyword evidence="5" id="KW-1185">Reference proteome</keyword>
<dbReference type="Proteomes" id="UP001139648">
    <property type="component" value="Unassembled WGS sequence"/>
</dbReference>
<proteinExistence type="predicted"/>
<keyword evidence="1" id="KW-0175">Coiled coil</keyword>
<keyword evidence="3" id="KW-0472">Membrane</keyword>
<feature type="transmembrane region" description="Helical" evidence="3">
    <location>
        <begin position="646"/>
        <end position="663"/>
    </location>
</feature>
<feature type="transmembrane region" description="Helical" evidence="3">
    <location>
        <begin position="1063"/>
        <end position="1083"/>
    </location>
</feature>
<feature type="transmembrane region" description="Helical" evidence="3">
    <location>
        <begin position="1252"/>
        <end position="1274"/>
    </location>
</feature>
<feature type="transmembrane region" description="Helical" evidence="3">
    <location>
        <begin position="1475"/>
        <end position="1493"/>
    </location>
</feature>
<evidence type="ECO:0000256" key="3">
    <source>
        <dbReference type="SAM" id="Phobius"/>
    </source>
</evidence>
<dbReference type="NCBIfam" id="NF047321">
    <property type="entry name" value="SCO7613_CTERM"/>
    <property type="match status" value="1"/>
</dbReference>
<feature type="transmembrane region" description="Helical" evidence="3">
    <location>
        <begin position="1280"/>
        <end position="1299"/>
    </location>
</feature>
<feature type="transmembrane region" description="Helical" evidence="3">
    <location>
        <begin position="573"/>
        <end position="591"/>
    </location>
</feature>
<protein>
    <submittedName>
        <fullName evidence="4">Uncharacterized protein</fullName>
    </submittedName>
</protein>
<feature type="transmembrane region" description="Helical" evidence="3">
    <location>
        <begin position="334"/>
        <end position="357"/>
    </location>
</feature>
<keyword evidence="3" id="KW-0812">Transmembrane</keyword>
<feature type="transmembrane region" description="Helical" evidence="3">
    <location>
        <begin position="377"/>
        <end position="400"/>
    </location>
</feature>
<evidence type="ECO:0000256" key="1">
    <source>
        <dbReference type="SAM" id="Coils"/>
    </source>
</evidence>
<feature type="transmembrane region" description="Helical" evidence="3">
    <location>
        <begin position="514"/>
        <end position="535"/>
    </location>
</feature>
<feature type="transmembrane region" description="Helical" evidence="3">
    <location>
        <begin position="174"/>
        <end position="194"/>
    </location>
</feature>
<feature type="transmembrane region" description="Helical" evidence="3">
    <location>
        <begin position="888"/>
        <end position="905"/>
    </location>
</feature>
<reference evidence="4" key="1">
    <citation type="submission" date="2022-06" db="EMBL/GenBank/DDBJ databases">
        <title>Sequencing the genomes of 1000 actinobacteria strains.</title>
        <authorList>
            <person name="Klenk H.-P."/>
        </authorList>
    </citation>
    <scope>NUCLEOTIDE SEQUENCE</scope>
    <source>
        <strain evidence="4">DSM 46694</strain>
    </source>
</reference>
<feature type="transmembrane region" description="Helical" evidence="3">
    <location>
        <begin position="864"/>
        <end position="882"/>
    </location>
</feature>
<dbReference type="EMBL" id="JAMZEB010000002">
    <property type="protein sequence ID" value="MCP2354118.1"/>
    <property type="molecule type" value="Genomic_DNA"/>
</dbReference>
<feature type="transmembrane region" description="Helical" evidence="3">
    <location>
        <begin position="1153"/>
        <end position="1170"/>
    </location>
</feature>
<evidence type="ECO:0000313" key="4">
    <source>
        <dbReference type="EMBL" id="MCP2354118.1"/>
    </source>
</evidence>
<organism evidence="4 5">
    <name type="scientific">Nonomuraea thailandensis</name>
    <dbReference type="NCBI Taxonomy" id="1188745"/>
    <lineage>
        <taxon>Bacteria</taxon>
        <taxon>Bacillati</taxon>
        <taxon>Actinomycetota</taxon>
        <taxon>Actinomycetes</taxon>
        <taxon>Streptosporangiales</taxon>
        <taxon>Streptosporangiaceae</taxon>
        <taxon>Nonomuraea</taxon>
    </lineage>
</organism>
<feature type="transmembrane region" description="Helical" evidence="3">
    <location>
        <begin position="412"/>
        <end position="434"/>
    </location>
</feature>
<comment type="caution">
    <text evidence="4">The sequence shown here is derived from an EMBL/GenBank/DDBJ whole genome shotgun (WGS) entry which is preliminary data.</text>
</comment>
<feature type="transmembrane region" description="Helical" evidence="3">
    <location>
        <begin position="598"/>
        <end position="616"/>
    </location>
</feature>
<feature type="transmembrane region" description="Helical" evidence="3">
    <location>
        <begin position="440"/>
        <end position="459"/>
    </location>
</feature>
<feature type="transmembrane region" description="Helical" evidence="3">
    <location>
        <begin position="622"/>
        <end position="639"/>
    </location>
</feature>
<dbReference type="RefSeq" id="WP_253740603.1">
    <property type="nucleotide sequence ID" value="NZ_BAABKA010000033.1"/>
</dbReference>
<dbReference type="InterPro" id="IPR058062">
    <property type="entry name" value="SCO7613_C"/>
</dbReference>
<feature type="transmembrane region" description="Helical" evidence="3">
    <location>
        <begin position="1128"/>
        <end position="1146"/>
    </location>
</feature>
<feature type="transmembrane region" description="Helical" evidence="3">
    <location>
        <begin position="1529"/>
        <end position="1548"/>
    </location>
</feature>
<feature type="transmembrane region" description="Helical" evidence="3">
    <location>
        <begin position="960"/>
        <end position="982"/>
    </location>
</feature>
<feature type="transmembrane region" description="Helical" evidence="3">
    <location>
        <begin position="1201"/>
        <end position="1219"/>
    </location>
</feature>
<sequence length="1564" mass="156088">MDWPRCPACRAALSGPVEACPECRLLLHGPAATGYLEVSAALAELERRRTELLRRREEALAGMRAATEAQAAHSAVPAAVATARASGRPEPVDVVTSSAGVVTAAETVTSGAVPSGGVPSGGVGAGSAPAAERGRGPRRDLSHRAVQNLLLLLGGTLLSIAAVVFTLVSWQVPALRALTLILFTVAVLAAPWLLVRRRLVATAETVALLGLVLIPLDGVAVMQVFDGGGSGGGSGPDPLWGYALGAAALSVVWAVYAWRAPLRLPTPVAIVLAQVPLPLAALAAGSAGDATAPGPGWGGEAPGPAWLAGALVGTAAFDLVLWRAARRARVAAEYLTTAVAGSVAWAGGVGVAAFVTVTANGGFVPLPVVPGSDPRPALAIVHLMPATALVLGAASVVAILWAAMTRGRAARLVIAACAALAAVGACCAVPASIVSPPWQAAVVAGGGLVVLVAALRLPVRVRDGVRAGGGIALAVAACWKAHVVMTVAVGPLGWLTTGWGERTGRASDLLAPGVRWDGTGAAPAVMAAVTVGLALAPPKGELWTPGLRRTLCLVAGSLAVLTAPVAAGMPYEVVLGVLVALAGALLWTAAASARGYAAPLWLGAYAAGLVMVWALADRAAAVAVTAGVLAVLAGCAVAARPRAVQAVGGAGATLAAAVLVWTLSGSGMAAALAMLGVRAATLVVTRPSRRLAAAVVRARRTGATVALGFLDRLSRLVRPGGRTPAEAAAVAVGLVALAQVPFGPENAAVAGWTGEAPALLLAIGAVLAAASAWRRPRGAWRTVAAVEACVLAVLAPLPLSGAVVPALVGPYGWLTHAWAGAAEGAREALSPAGSWQAQPLLMPVLVLAATAGAMAAWARWGRQAAMGVAGIAFPVAATTLPVVADLPYWAALAFLVALTAGLALWSAVNRSAAGGASLWTATLAVSWSLADRTATLAVLAAIAVTGLLCAVRGRGSPVTSVAATVTGLAVGAESVAAALSGGLGEPDAALVLLLVIVLLSRAAALPLLPPAVAGPLGAAALGLWPVAMVLTQDVARLSLVLAVGGLALAASAGRLAGGIRPAAYALAGVASGVAILPHVPVWMEVLGFPYGRAGRPWREYFGGWVPHPEVWDSSRPLIAGFGFERAEAATALGAGVFVVATVVIIARRLRGGVAARSVATVAVPLCLGILPPVAELAFPWVLLFHGVVLVALTVQAAGGARAGAAGVMALLAGAHVVAWSLDVEAYTLLVLAGVVVLGVAAAAVARGEAVRTGAAATATVAAGGLVAAWSAAAGLRVEQAAFAVLAVAALALLAAARLATLRPSASAPHTTAASAGAVASGRTWPSAEGVASGRTRSSAGGGVSPGTWAAIGAEVAGWGLAAAGVLMAGNDRELHDAALAGAGVLALVTALRRDRRSAVWPGLALLQVALWLRLGLYGVTAPEAYTVLLSAGALVMAWRARRRDPGISSWTGYGVALALTFLPSVYAAWNDPGLARPLLLGVAAFAATLAGAWARLQAPLILGGAVLVVTAAHEFAPALAELMGQGPRWLPIAVAGAFLLFTGATYEHRLRDLRRIRRLIVRMR</sequence>
<evidence type="ECO:0000256" key="2">
    <source>
        <dbReference type="SAM" id="MobiDB-lite"/>
    </source>
</evidence>
<feature type="coiled-coil region" evidence="1">
    <location>
        <begin position="35"/>
        <end position="62"/>
    </location>
</feature>
<evidence type="ECO:0000313" key="5">
    <source>
        <dbReference type="Proteomes" id="UP001139648"/>
    </source>
</evidence>
<feature type="transmembrane region" description="Helical" evidence="3">
    <location>
        <begin position="471"/>
        <end position="494"/>
    </location>
</feature>
<name>A0A9X2GHB4_9ACTN</name>
<keyword evidence="3" id="KW-1133">Transmembrane helix</keyword>
<feature type="transmembrane region" description="Helical" evidence="3">
    <location>
        <begin position="305"/>
        <end position="322"/>
    </location>
</feature>
<feature type="transmembrane region" description="Helical" evidence="3">
    <location>
        <begin position="756"/>
        <end position="773"/>
    </location>
</feature>
<feature type="transmembrane region" description="Helical" evidence="3">
    <location>
        <begin position="148"/>
        <end position="168"/>
    </location>
</feature>
<feature type="transmembrane region" description="Helical" evidence="3">
    <location>
        <begin position="1176"/>
        <end position="1194"/>
    </location>
</feature>